<feature type="region of interest" description="Disordered" evidence="1">
    <location>
        <begin position="157"/>
        <end position="197"/>
    </location>
</feature>
<accession>A0ABZ1G8F3</accession>
<dbReference type="EMBL" id="CP109114">
    <property type="protein sequence ID" value="WSC14958.1"/>
    <property type="molecule type" value="Genomic_DNA"/>
</dbReference>
<evidence type="ECO:0000313" key="2">
    <source>
        <dbReference type="EMBL" id="WSC14958.1"/>
    </source>
</evidence>
<feature type="compositionally biased region" description="Basic and acidic residues" evidence="1">
    <location>
        <begin position="160"/>
        <end position="184"/>
    </location>
</feature>
<name>A0ABZ1G8F3_9ACTN</name>
<keyword evidence="3" id="KW-1185">Reference proteome</keyword>
<feature type="compositionally biased region" description="Basic and acidic residues" evidence="1">
    <location>
        <begin position="1"/>
        <end position="10"/>
    </location>
</feature>
<reference evidence="2 3" key="1">
    <citation type="submission" date="2022-10" db="EMBL/GenBank/DDBJ databases">
        <title>The complete genomes of actinobacterial strains from the NBC collection.</title>
        <authorList>
            <person name="Joergensen T.S."/>
            <person name="Alvarez Arevalo M."/>
            <person name="Sterndorff E.B."/>
            <person name="Faurdal D."/>
            <person name="Vuksanovic O."/>
            <person name="Mourched A.-S."/>
            <person name="Charusanti P."/>
            <person name="Shaw S."/>
            <person name="Blin K."/>
            <person name="Weber T."/>
        </authorList>
    </citation>
    <scope>NUCLEOTIDE SEQUENCE [LARGE SCALE GENOMIC DNA]</scope>
    <source>
        <strain evidence="2 3">NBC 01769</strain>
    </source>
</reference>
<dbReference type="InterPro" id="IPR025591">
    <property type="entry name" value="RloB"/>
</dbReference>
<dbReference type="Proteomes" id="UP001330827">
    <property type="component" value="Chromosome"/>
</dbReference>
<dbReference type="Pfam" id="PF13707">
    <property type="entry name" value="RloB"/>
    <property type="match status" value="1"/>
</dbReference>
<dbReference type="RefSeq" id="WP_326593894.1">
    <property type="nucleotide sequence ID" value="NZ_CP109114.1"/>
</dbReference>
<gene>
    <name evidence="2" type="ORF">OIE64_20365</name>
</gene>
<evidence type="ECO:0000256" key="1">
    <source>
        <dbReference type="SAM" id="MobiDB-lite"/>
    </source>
</evidence>
<feature type="region of interest" description="Disordered" evidence="1">
    <location>
        <begin position="1"/>
        <end position="32"/>
    </location>
</feature>
<evidence type="ECO:0000313" key="3">
    <source>
        <dbReference type="Proteomes" id="UP001330827"/>
    </source>
</evidence>
<organism evidence="2 3">
    <name type="scientific">Streptomyces brevispora</name>
    <dbReference type="NCBI Taxonomy" id="887462"/>
    <lineage>
        <taxon>Bacteria</taxon>
        <taxon>Bacillati</taxon>
        <taxon>Actinomycetota</taxon>
        <taxon>Actinomycetes</taxon>
        <taxon>Kitasatosporales</taxon>
        <taxon>Streptomycetaceae</taxon>
        <taxon>Streptomyces</taxon>
    </lineage>
</organism>
<sequence length="288" mass="31972">MSKKQQERGPRRARRRGTDASPPALRRPVGSYGDKSQRVIYVATEGSRTEPAYLDLLNKALGGGDEEKGIAAFYLEYCHPGHPNGLRPSEVVQQVRAKAGPGEEMWALFDRDAKDSRDADIRKAFKIARESGVQVALSHPSFELWLLLHFKQWSSQENGDDTKVKDQLRRHPDAKGFQDYDKASGRRGKGLGGPRGQSLLVEQRPRDAIRNARKLVDSCSHGDCSAKQADHARELKPASERRQAAALSVEEYARQSGHAAGCDPLKRDPSSDVWRLLAALGIETRAKQ</sequence>
<protein>
    <submittedName>
        <fullName evidence="2">RloB family protein</fullName>
    </submittedName>
</protein>
<proteinExistence type="predicted"/>